<name>A0A1J3E537_NOCCA</name>
<dbReference type="EMBL" id="GEVI01005047">
    <property type="protein sequence ID" value="JAU27273.1"/>
    <property type="molecule type" value="Transcribed_RNA"/>
</dbReference>
<reference evidence="1" key="1">
    <citation type="submission" date="2016-07" db="EMBL/GenBank/DDBJ databases">
        <title>De novo transcriptome assembly of four accessions of the metal hyperaccumulator plant Noccaea caerulescens.</title>
        <authorList>
            <person name="Blande D."/>
            <person name="Halimaa P."/>
            <person name="Tervahauta A.I."/>
            <person name="Aarts M.G."/>
            <person name="Karenlampi S.O."/>
        </authorList>
    </citation>
    <scope>NUCLEOTIDE SEQUENCE</scope>
</reference>
<proteinExistence type="predicted"/>
<evidence type="ECO:0000313" key="1">
    <source>
        <dbReference type="EMBL" id="JAU27273.1"/>
    </source>
</evidence>
<sequence length="71" mass="7809">MMAYPFKVGIFALCVEVYDEPLASSGISWGSVMAVSVFFYSPKDFVFGFRDLTDSCLFPSISIWFSSLGGS</sequence>
<gene>
    <name evidence="1" type="ORF">GA_TR9761_c1_g1_i1_g.30987</name>
</gene>
<dbReference type="AlphaFoldDB" id="A0A1J3E537"/>
<organism evidence="1">
    <name type="scientific">Noccaea caerulescens</name>
    <name type="common">Alpine penny-cress</name>
    <name type="synonym">Thlaspi caerulescens</name>
    <dbReference type="NCBI Taxonomy" id="107243"/>
    <lineage>
        <taxon>Eukaryota</taxon>
        <taxon>Viridiplantae</taxon>
        <taxon>Streptophyta</taxon>
        <taxon>Embryophyta</taxon>
        <taxon>Tracheophyta</taxon>
        <taxon>Spermatophyta</taxon>
        <taxon>Magnoliopsida</taxon>
        <taxon>eudicotyledons</taxon>
        <taxon>Gunneridae</taxon>
        <taxon>Pentapetalae</taxon>
        <taxon>rosids</taxon>
        <taxon>malvids</taxon>
        <taxon>Brassicales</taxon>
        <taxon>Brassicaceae</taxon>
        <taxon>Coluteocarpeae</taxon>
        <taxon>Noccaea</taxon>
    </lineage>
</organism>
<protein>
    <submittedName>
        <fullName evidence="1">Uncharacterized protein</fullName>
    </submittedName>
</protein>
<accession>A0A1J3E537</accession>